<dbReference type="InterPro" id="IPR032710">
    <property type="entry name" value="NTF2-like_dom_sf"/>
</dbReference>
<keyword evidence="2" id="KW-1185">Reference proteome</keyword>
<sequence>MKRDIKRLVAAADDALLRVDNPLHRRILENYRLHAIFEVAGSWEQIFTPDMTVEHPIYNVEGPNGRMTLEGHDAVTGFYRQLVDLGMNVMAVEDEELAVADWGFASQYRVHVYLRGSALPDGDPDKFYVQSRLICMHWPYDEHGRMIGETVYEDPRETTVVEVPENEFITPAEARAQLLPLVRPLPVLV</sequence>
<name>A0ABU8MT86_9PSEU</name>
<dbReference type="Proteomes" id="UP001385809">
    <property type="component" value="Unassembled WGS sequence"/>
</dbReference>
<dbReference type="SUPFAM" id="SSF54427">
    <property type="entry name" value="NTF2-like"/>
    <property type="match status" value="1"/>
</dbReference>
<reference evidence="1 2" key="1">
    <citation type="submission" date="2024-03" db="EMBL/GenBank/DDBJ databases">
        <title>Actinomycetospora sp. OC33-EN08, a novel actinomycete isolated from wild orchid (Aerides multiflora).</title>
        <authorList>
            <person name="Suriyachadkun C."/>
        </authorList>
    </citation>
    <scope>NUCLEOTIDE SEQUENCE [LARGE SCALE GENOMIC DNA]</scope>
    <source>
        <strain evidence="1 2">OC33-EN08</strain>
    </source>
</reference>
<evidence type="ECO:0000313" key="2">
    <source>
        <dbReference type="Proteomes" id="UP001385809"/>
    </source>
</evidence>
<dbReference type="RefSeq" id="WP_337697082.1">
    <property type="nucleotide sequence ID" value="NZ_JBBEGN010000013.1"/>
</dbReference>
<protein>
    <recommendedName>
        <fullName evidence="3">SnoaL-like domain-containing protein</fullName>
    </recommendedName>
</protein>
<dbReference type="Gene3D" id="3.10.450.50">
    <property type="match status" value="1"/>
</dbReference>
<dbReference type="EMBL" id="JBBEGN010000013">
    <property type="protein sequence ID" value="MEJ2870512.1"/>
    <property type="molecule type" value="Genomic_DNA"/>
</dbReference>
<evidence type="ECO:0000313" key="1">
    <source>
        <dbReference type="EMBL" id="MEJ2870512.1"/>
    </source>
</evidence>
<comment type="caution">
    <text evidence="1">The sequence shown here is derived from an EMBL/GenBank/DDBJ whole genome shotgun (WGS) entry which is preliminary data.</text>
</comment>
<gene>
    <name evidence="1" type="ORF">WCD74_22280</name>
</gene>
<organism evidence="1 2">
    <name type="scientific">Actinomycetospora aurantiaca</name>
    <dbReference type="NCBI Taxonomy" id="3129233"/>
    <lineage>
        <taxon>Bacteria</taxon>
        <taxon>Bacillati</taxon>
        <taxon>Actinomycetota</taxon>
        <taxon>Actinomycetes</taxon>
        <taxon>Pseudonocardiales</taxon>
        <taxon>Pseudonocardiaceae</taxon>
        <taxon>Actinomycetospora</taxon>
    </lineage>
</organism>
<evidence type="ECO:0008006" key="3">
    <source>
        <dbReference type="Google" id="ProtNLM"/>
    </source>
</evidence>
<accession>A0ABU8MT86</accession>
<proteinExistence type="predicted"/>